<evidence type="ECO:0000313" key="1">
    <source>
        <dbReference type="EMBL" id="GAG31749.1"/>
    </source>
</evidence>
<feature type="non-terminal residue" evidence="1">
    <location>
        <position position="106"/>
    </location>
</feature>
<name>X0WL87_9ZZZZ</name>
<proteinExistence type="predicted"/>
<dbReference type="EMBL" id="BARS01042712">
    <property type="protein sequence ID" value="GAG31749.1"/>
    <property type="molecule type" value="Genomic_DNA"/>
</dbReference>
<reference evidence="1" key="1">
    <citation type="journal article" date="2014" name="Front. Microbiol.">
        <title>High frequency of phylogenetically diverse reductive dehalogenase-homologous genes in deep subseafloor sedimentary metagenomes.</title>
        <authorList>
            <person name="Kawai M."/>
            <person name="Futagami T."/>
            <person name="Toyoda A."/>
            <person name="Takaki Y."/>
            <person name="Nishi S."/>
            <person name="Hori S."/>
            <person name="Arai W."/>
            <person name="Tsubouchi T."/>
            <person name="Morono Y."/>
            <person name="Uchiyama I."/>
            <person name="Ito T."/>
            <person name="Fujiyama A."/>
            <person name="Inagaki F."/>
            <person name="Takami H."/>
        </authorList>
    </citation>
    <scope>NUCLEOTIDE SEQUENCE</scope>
    <source>
        <strain evidence="1">Expedition CK06-06</strain>
    </source>
</reference>
<dbReference type="AlphaFoldDB" id="X0WL87"/>
<comment type="caution">
    <text evidence="1">The sequence shown here is derived from an EMBL/GenBank/DDBJ whole genome shotgun (WGS) entry which is preliminary data.</text>
</comment>
<organism evidence="1">
    <name type="scientific">marine sediment metagenome</name>
    <dbReference type="NCBI Taxonomy" id="412755"/>
    <lineage>
        <taxon>unclassified sequences</taxon>
        <taxon>metagenomes</taxon>
        <taxon>ecological metagenomes</taxon>
    </lineage>
</organism>
<protein>
    <submittedName>
        <fullName evidence="1">Uncharacterized protein</fullName>
    </submittedName>
</protein>
<gene>
    <name evidence="1" type="ORF">S01H1_64770</name>
</gene>
<accession>X0WL87</accession>
<sequence length="106" mass="12001">MDEQLGKIEKPEAKHFSGKRKLYLVPLIFYGEDAPPEYMEKFNLYWEQVSQQVANLESKIGKVSHVYHESITLAGEDGLKVVEKLNPSCCQIVKDKCQSGAVLEVT</sequence>